<name>A0A6J6D482_9ZZZZ</name>
<dbReference type="AlphaFoldDB" id="A0A6J6D482"/>
<dbReference type="InterPro" id="IPR045598">
    <property type="entry name" value="DUF6457"/>
</dbReference>
<evidence type="ECO:0000313" key="2">
    <source>
        <dbReference type="EMBL" id="CAB4558166.1"/>
    </source>
</evidence>
<accession>A0A6J6D482</accession>
<dbReference type="EMBL" id="CAEZSF010000307">
    <property type="protein sequence ID" value="CAB4558166.1"/>
    <property type="molecule type" value="Genomic_DNA"/>
</dbReference>
<sequence>MDENEFDHTWIAAFAATHGATALTSDQVDALLSLAGRAAHQSGERRNAPLSCFLAGLQLGATATAPTPEAIAGF</sequence>
<gene>
    <name evidence="2" type="ORF">UFOPK1358_02051</name>
</gene>
<feature type="domain" description="DUF6457" evidence="1">
    <location>
        <begin position="8"/>
        <end position="66"/>
    </location>
</feature>
<protein>
    <submittedName>
        <fullName evidence="2">Unannotated protein</fullName>
    </submittedName>
</protein>
<evidence type="ECO:0000259" key="1">
    <source>
        <dbReference type="Pfam" id="PF20058"/>
    </source>
</evidence>
<organism evidence="2">
    <name type="scientific">freshwater metagenome</name>
    <dbReference type="NCBI Taxonomy" id="449393"/>
    <lineage>
        <taxon>unclassified sequences</taxon>
        <taxon>metagenomes</taxon>
        <taxon>ecological metagenomes</taxon>
    </lineage>
</organism>
<reference evidence="2" key="1">
    <citation type="submission" date="2020-05" db="EMBL/GenBank/DDBJ databases">
        <authorList>
            <person name="Chiriac C."/>
            <person name="Salcher M."/>
            <person name="Ghai R."/>
            <person name="Kavagutti S V."/>
        </authorList>
    </citation>
    <scope>NUCLEOTIDE SEQUENCE</scope>
</reference>
<proteinExistence type="predicted"/>
<dbReference type="Pfam" id="PF20058">
    <property type="entry name" value="DUF6457"/>
    <property type="match status" value="1"/>
</dbReference>